<evidence type="ECO:0000259" key="1">
    <source>
        <dbReference type="PROSITE" id="PS51832"/>
    </source>
</evidence>
<feature type="domain" description="HD-GYP" evidence="1">
    <location>
        <begin position="157"/>
        <end position="352"/>
    </location>
</feature>
<dbReference type="EMBL" id="PRDL01000001">
    <property type="protein sequence ID" value="MBE8716261.1"/>
    <property type="molecule type" value="Genomic_DNA"/>
</dbReference>
<dbReference type="SUPFAM" id="SSF109604">
    <property type="entry name" value="HD-domain/PDEase-like"/>
    <property type="match status" value="1"/>
</dbReference>
<dbReference type="Gene3D" id="1.10.3210.10">
    <property type="entry name" value="Hypothetical protein af1432"/>
    <property type="match status" value="1"/>
</dbReference>
<dbReference type="InterPro" id="IPR037522">
    <property type="entry name" value="HD_GYP_dom"/>
</dbReference>
<dbReference type="CDD" id="cd00077">
    <property type="entry name" value="HDc"/>
    <property type="match status" value="1"/>
</dbReference>
<dbReference type="InterPro" id="IPR021812">
    <property type="entry name" value="DUF3391"/>
</dbReference>
<comment type="caution">
    <text evidence="2">The sequence shown here is derived from an EMBL/GenBank/DDBJ whole genome shotgun (WGS) entry which is preliminary data.</text>
</comment>
<evidence type="ECO:0000313" key="3">
    <source>
        <dbReference type="Proteomes" id="UP000652567"/>
    </source>
</evidence>
<dbReference type="GO" id="GO:0008081">
    <property type="term" value="F:phosphoric diester hydrolase activity"/>
    <property type="evidence" value="ECO:0007669"/>
    <property type="project" value="UniProtKB-ARBA"/>
</dbReference>
<dbReference type="Pfam" id="PF13487">
    <property type="entry name" value="HD_5"/>
    <property type="match status" value="1"/>
</dbReference>
<proteinExistence type="predicted"/>
<dbReference type="PANTHER" id="PTHR43155:SF2">
    <property type="entry name" value="CYCLIC DI-GMP PHOSPHODIESTERASE PA4108"/>
    <property type="match status" value="1"/>
</dbReference>
<dbReference type="Pfam" id="PF11871">
    <property type="entry name" value="DUF3391"/>
    <property type="match status" value="1"/>
</dbReference>
<dbReference type="PROSITE" id="PS51832">
    <property type="entry name" value="HD_GYP"/>
    <property type="match status" value="1"/>
</dbReference>
<accession>A0A928YSB9</accession>
<evidence type="ECO:0000313" key="2">
    <source>
        <dbReference type="EMBL" id="MBE8716261.1"/>
    </source>
</evidence>
<gene>
    <name evidence="2" type="ORF">C4F51_03565</name>
</gene>
<dbReference type="Proteomes" id="UP000652567">
    <property type="component" value="Unassembled WGS sequence"/>
</dbReference>
<dbReference type="InterPro" id="IPR003607">
    <property type="entry name" value="HD/PDEase_dom"/>
</dbReference>
<dbReference type="RefSeq" id="WP_193907195.1">
    <property type="nucleotide sequence ID" value="NZ_PRDL01000001.1"/>
</dbReference>
<organism evidence="2 3">
    <name type="scientific">Cellvibrio polysaccharolyticus</name>
    <dbReference type="NCBI Taxonomy" id="2082724"/>
    <lineage>
        <taxon>Bacteria</taxon>
        <taxon>Pseudomonadati</taxon>
        <taxon>Pseudomonadota</taxon>
        <taxon>Gammaproteobacteria</taxon>
        <taxon>Cellvibrionales</taxon>
        <taxon>Cellvibrionaceae</taxon>
        <taxon>Cellvibrio</taxon>
    </lineage>
</organism>
<protein>
    <submittedName>
        <fullName evidence="2">HD-GYP domain-containing protein</fullName>
    </submittedName>
</protein>
<sequence>MGIKQVKLNVNELTIGMYVSGLDRPWSQTPFPLQGFYLRDLDEINRIKTICNHVYIDVEKGRGPVAVNLKTINNAARTAARKPRLSPAHVVESVAPLKIQRELYREIQPLGKEVKRARQLHQKVYGAVVEVLDLLEKNQLHNTSLDETRRVASEMVDSVLRNPDAFTWLSRVQEKDEYTYSHALRCSVWAILFGRHIGLSKRDLDVLALAVLLKDVGKVLLDKSLLEKAERNAQEEIDYRAFVELGASILRQTPGVEPRVISVVKTHCERLNGSGFPAGLQGDKIPLLGKIAGIVTFYDFITNPRGSRYPIAPSRAVARLYELRNIDYQEELVVEFIRAIGLYPTGTLVELSTGEVAVVVEQNFERRLKPKVMIVADAMKNTLLEPVLLDLSEDDKRKQALIDSGKKTRREVEKVEIARDLEPGTLEIDITAIRDSYLMQSERKGILALFSKIQRRARAS</sequence>
<keyword evidence="3" id="KW-1185">Reference proteome</keyword>
<reference evidence="2" key="1">
    <citation type="submission" date="2018-07" db="EMBL/GenBank/DDBJ databases">
        <title>Genome assembly of strain Ka43.</title>
        <authorList>
            <person name="Kukolya J."/>
            <person name="Nagy I."/>
            <person name="Horvath B."/>
            <person name="Toth A."/>
        </authorList>
    </citation>
    <scope>NUCLEOTIDE SEQUENCE</scope>
    <source>
        <strain evidence="2">KB43</strain>
    </source>
</reference>
<dbReference type="PANTHER" id="PTHR43155">
    <property type="entry name" value="CYCLIC DI-GMP PHOSPHODIESTERASE PA4108-RELATED"/>
    <property type="match status" value="1"/>
</dbReference>
<dbReference type="AlphaFoldDB" id="A0A928YSB9"/>
<name>A0A928YSB9_9GAMM</name>